<dbReference type="Gene3D" id="1.10.10.10">
    <property type="entry name" value="Winged helix-like DNA-binding domain superfamily/Winged helix DNA-binding domain"/>
    <property type="match status" value="1"/>
</dbReference>
<dbReference type="PANTHER" id="PTHR38445:SF10">
    <property type="entry name" value="GNTR-FAMILY TRANSCRIPTIONAL REGULATOR"/>
    <property type="match status" value="1"/>
</dbReference>
<keyword evidence="3" id="KW-0804">Transcription</keyword>
<evidence type="ECO:0000313" key="6">
    <source>
        <dbReference type="Proteomes" id="UP000199705"/>
    </source>
</evidence>
<dbReference type="CDD" id="cd07377">
    <property type="entry name" value="WHTH_GntR"/>
    <property type="match status" value="1"/>
</dbReference>
<keyword evidence="1" id="KW-0805">Transcription regulation</keyword>
<evidence type="ECO:0000256" key="1">
    <source>
        <dbReference type="ARBA" id="ARBA00023015"/>
    </source>
</evidence>
<reference evidence="6" key="1">
    <citation type="submission" date="2016-10" db="EMBL/GenBank/DDBJ databases">
        <authorList>
            <person name="Varghese N."/>
            <person name="Submissions S."/>
        </authorList>
    </citation>
    <scope>NUCLEOTIDE SEQUENCE [LARGE SCALE GENOMIC DNA]</scope>
    <source>
        <strain evidence="6">Gh-67</strain>
    </source>
</reference>
<evidence type="ECO:0000256" key="2">
    <source>
        <dbReference type="ARBA" id="ARBA00023125"/>
    </source>
</evidence>
<dbReference type="GO" id="GO:0003677">
    <property type="term" value="F:DNA binding"/>
    <property type="evidence" value="ECO:0007669"/>
    <property type="project" value="UniProtKB-KW"/>
</dbReference>
<protein>
    <submittedName>
        <fullName evidence="5">DNA-binding transcriptional regulator, LacI/PurR family</fullName>
    </submittedName>
</protein>
<dbReference type="STRING" id="551996.SAMN05192573_13020"/>
<dbReference type="Proteomes" id="UP000199705">
    <property type="component" value="Unassembled WGS sequence"/>
</dbReference>
<dbReference type="PROSITE" id="PS50949">
    <property type="entry name" value="HTH_GNTR"/>
    <property type="match status" value="1"/>
</dbReference>
<dbReference type="AlphaFoldDB" id="A0A1G8N0U5"/>
<feature type="domain" description="HTH gntR-type" evidence="4">
    <location>
        <begin position="12"/>
        <end position="80"/>
    </location>
</feature>
<keyword evidence="6" id="KW-1185">Reference proteome</keyword>
<dbReference type="SUPFAM" id="SSF46785">
    <property type="entry name" value="Winged helix' DNA-binding domain"/>
    <property type="match status" value="1"/>
</dbReference>
<dbReference type="EMBL" id="FNCG01000030">
    <property type="protein sequence ID" value="SDI73879.1"/>
    <property type="molecule type" value="Genomic_DNA"/>
</dbReference>
<accession>A0A1G8N0U5</accession>
<sequence length="335" mass="38354">MQTKQRANYGVKSLVQQIVGSISKNIDKGVYRKNEKLLSINTYSKQHGVARDTIEKAYTILKSNGYIRSVSGKGYFVVGKPDVRIKVLLLFNKLSSYKKTVYDTIVRTLGDKARVDLHIHHYNPALLEESIDSNLGNYHYYVVMPHFFDYSNEQEYLTILKKIPVDQLILLDKDLPKLTRQSAVFQDFRNDIYGALNVVTDLIAKYKKLIIIYPVDRHHPPEIKDGIMQFCEEKNKKFEVIDAFKTDDLKKSTLYIALTENDLADLIKGARASGYELGKDIGIISFNETVFKELLDITVITSDFEEMGRKAAELMLQNKAAVIKNAFKIIIRKSL</sequence>
<dbReference type="PANTHER" id="PTHR38445">
    <property type="entry name" value="HTH-TYPE TRANSCRIPTIONAL REPRESSOR YTRA"/>
    <property type="match status" value="1"/>
</dbReference>
<keyword evidence="2 5" id="KW-0238">DNA-binding</keyword>
<dbReference type="InterPro" id="IPR036388">
    <property type="entry name" value="WH-like_DNA-bd_sf"/>
</dbReference>
<name>A0A1G8N0U5_9SPHI</name>
<proteinExistence type="predicted"/>
<dbReference type="Pfam" id="PF00392">
    <property type="entry name" value="GntR"/>
    <property type="match status" value="1"/>
</dbReference>
<gene>
    <name evidence="5" type="ORF">SAMN05192573_13020</name>
</gene>
<dbReference type="InterPro" id="IPR028082">
    <property type="entry name" value="Peripla_BP_I"/>
</dbReference>
<organism evidence="5 6">
    <name type="scientific">Mucilaginibacter gossypii</name>
    <dbReference type="NCBI Taxonomy" id="551996"/>
    <lineage>
        <taxon>Bacteria</taxon>
        <taxon>Pseudomonadati</taxon>
        <taxon>Bacteroidota</taxon>
        <taxon>Sphingobacteriia</taxon>
        <taxon>Sphingobacteriales</taxon>
        <taxon>Sphingobacteriaceae</taxon>
        <taxon>Mucilaginibacter</taxon>
    </lineage>
</organism>
<dbReference type="SMART" id="SM00345">
    <property type="entry name" value="HTH_GNTR"/>
    <property type="match status" value="1"/>
</dbReference>
<evidence type="ECO:0000256" key="3">
    <source>
        <dbReference type="ARBA" id="ARBA00023163"/>
    </source>
</evidence>
<dbReference type="InterPro" id="IPR000524">
    <property type="entry name" value="Tscrpt_reg_HTH_GntR"/>
</dbReference>
<dbReference type="Gene3D" id="3.40.50.2300">
    <property type="match status" value="2"/>
</dbReference>
<dbReference type="InterPro" id="IPR046335">
    <property type="entry name" value="LacI/GalR-like_sensor"/>
</dbReference>
<evidence type="ECO:0000313" key="5">
    <source>
        <dbReference type="EMBL" id="SDI73879.1"/>
    </source>
</evidence>
<dbReference type="GO" id="GO:0003700">
    <property type="term" value="F:DNA-binding transcription factor activity"/>
    <property type="evidence" value="ECO:0007669"/>
    <property type="project" value="InterPro"/>
</dbReference>
<dbReference type="InterPro" id="IPR036390">
    <property type="entry name" value="WH_DNA-bd_sf"/>
</dbReference>
<dbReference type="SUPFAM" id="SSF53822">
    <property type="entry name" value="Periplasmic binding protein-like I"/>
    <property type="match status" value="1"/>
</dbReference>
<evidence type="ECO:0000259" key="4">
    <source>
        <dbReference type="PROSITE" id="PS50949"/>
    </source>
</evidence>
<dbReference type="RefSeq" id="WP_091176206.1">
    <property type="nucleotide sequence ID" value="NZ_FNCG01000030.1"/>
</dbReference>
<dbReference type="Pfam" id="PF13377">
    <property type="entry name" value="Peripla_BP_3"/>
    <property type="match status" value="1"/>
</dbReference>